<reference evidence="1 2" key="1">
    <citation type="journal article" date="2018" name="Biotechnol. Adv.">
        <title>Improved genomic resources and new bioinformatic workflow for the carcinogenic parasite Clonorchis sinensis: Biotechnological implications.</title>
        <authorList>
            <person name="Wang D."/>
            <person name="Korhonen P.K."/>
            <person name="Gasser R.B."/>
            <person name="Young N.D."/>
        </authorList>
    </citation>
    <scope>NUCLEOTIDE SEQUENCE [LARGE SCALE GENOMIC DNA]</scope>
    <source>
        <strain evidence="1">Cs-k2</strain>
    </source>
</reference>
<gene>
    <name evidence="1" type="ORF">CSKR_104619</name>
</gene>
<evidence type="ECO:0000313" key="2">
    <source>
        <dbReference type="Proteomes" id="UP000286415"/>
    </source>
</evidence>
<accession>A0A3R7EQV1</accession>
<organism evidence="1 2">
    <name type="scientific">Clonorchis sinensis</name>
    <name type="common">Chinese liver fluke</name>
    <dbReference type="NCBI Taxonomy" id="79923"/>
    <lineage>
        <taxon>Eukaryota</taxon>
        <taxon>Metazoa</taxon>
        <taxon>Spiralia</taxon>
        <taxon>Lophotrochozoa</taxon>
        <taxon>Platyhelminthes</taxon>
        <taxon>Trematoda</taxon>
        <taxon>Digenea</taxon>
        <taxon>Opisthorchiida</taxon>
        <taxon>Opisthorchiata</taxon>
        <taxon>Opisthorchiidae</taxon>
        <taxon>Clonorchis</taxon>
    </lineage>
</organism>
<dbReference type="EMBL" id="NIRI02000056">
    <property type="protein sequence ID" value="KAG5443704.1"/>
    <property type="molecule type" value="Genomic_DNA"/>
</dbReference>
<dbReference type="InParanoid" id="A0A3R7EQV1"/>
<evidence type="ECO:0000313" key="1">
    <source>
        <dbReference type="EMBL" id="KAG5443704.1"/>
    </source>
</evidence>
<comment type="caution">
    <text evidence="1">The sequence shown here is derived from an EMBL/GenBank/DDBJ whole genome shotgun (WGS) entry which is preliminary data.</text>
</comment>
<reference evidence="1 2" key="2">
    <citation type="journal article" date="2021" name="Genomics">
        <title>High-quality reference genome for Clonorchis sinensis.</title>
        <authorList>
            <person name="Young N.D."/>
            <person name="Stroehlein A.J."/>
            <person name="Kinkar L."/>
            <person name="Wang T."/>
            <person name="Sohn W.M."/>
            <person name="Chang B.C.H."/>
            <person name="Kaur P."/>
            <person name="Weisz D."/>
            <person name="Dudchenko O."/>
            <person name="Aiden E.L."/>
            <person name="Korhonen P.K."/>
            <person name="Gasser R.B."/>
        </authorList>
    </citation>
    <scope>NUCLEOTIDE SEQUENCE [LARGE SCALE GENOMIC DNA]</scope>
    <source>
        <strain evidence="1">Cs-k2</strain>
    </source>
</reference>
<protein>
    <submittedName>
        <fullName evidence="1">Uncharacterized protein</fullName>
    </submittedName>
</protein>
<keyword evidence="2" id="KW-1185">Reference proteome</keyword>
<dbReference type="OrthoDB" id="10460954at2759"/>
<dbReference type="Proteomes" id="UP000286415">
    <property type="component" value="Unassembled WGS sequence"/>
</dbReference>
<sequence>MGLTRKHNLCVYILNTQATWAGWPKWLEREFTSGRSMIRARTLPLDFPCLGLGNLAVSQHLGGMAVSHRKGATAER</sequence>
<dbReference type="AlphaFoldDB" id="A0A3R7EQV1"/>
<proteinExistence type="predicted"/>
<name>A0A3R7EQV1_CLOSI</name>